<dbReference type="AlphaFoldDB" id="A0A9D4J057"/>
<keyword evidence="1" id="KW-1015">Disulfide bond</keyword>
<evidence type="ECO:0000313" key="2">
    <source>
        <dbReference type="EMBL" id="KAH3793415.1"/>
    </source>
</evidence>
<reference evidence="2" key="1">
    <citation type="journal article" date="2019" name="bioRxiv">
        <title>The Genome of the Zebra Mussel, Dreissena polymorpha: A Resource for Invasive Species Research.</title>
        <authorList>
            <person name="McCartney M.A."/>
            <person name="Auch B."/>
            <person name="Kono T."/>
            <person name="Mallez S."/>
            <person name="Zhang Y."/>
            <person name="Obille A."/>
            <person name="Becker A."/>
            <person name="Abrahante J.E."/>
            <person name="Garbe J."/>
            <person name="Badalamenti J.P."/>
            <person name="Herman A."/>
            <person name="Mangelson H."/>
            <person name="Liachko I."/>
            <person name="Sullivan S."/>
            <person name="Sone E.D."/>
            <person name="Koren S."/>
            <person name="Silverstein K.A.T."/>
            <person name="Beckman K.B."/>
            <person name="Gohl D.M."/>
        </authorList>
    </citation>
    <scope>NUCLEOTIDE SEQUENCE</scope>
    <source>
        <strain evidence="2">Duluth1</strain>
        <tissue evidence="2">Whole animal</tissue>
    </source>
</reference>
<accession>A0A9D4J057</accession>
<dbReference type="EMBL" id="JAIWYP010000007">
    <property type="protein sequence ID" value="KAH3793415.1"/>
    <property type="molecule type" value="Genomic_DNA"/>
</dbReference>
<organism evidence="2 3">
    <name type="scientific">Dreissena polymorpha</name>
    <name type="common">Zebra mussel</name>
    <name type="synonym">Mytilus polymorpha</name>
    <dbReference type="NCBI Taxonomy" id="45954"/>
    <lineage>
        <taxon>Eukaryota</taxon>
        <taxon>Metazoa</taxon>
        <taxon>Spiralia</taxon>
        <taxon>Lophotrochozoa</taxon>
        <taxon>Mollusca</taxon>
        <taxon>Bivalvia</taxon>
        <taxon>Autobranchia</taxon>
        <taxon>Heteroconchia</taxon>
        <taxon>Euheterodonta</taxon>
        <taxon>Imparidentia</taxon>
        <taxon>Neoheterodontei</taxon>
        <taxon>Myida</taxon>
        <taxon>Dreissenoidea</taxon>
        <taxon>Dreissenidae</taxon>
        <taxon>Dreissena</taxon>
    </lineage>
</organism>
<proteinExistence type="predicted"/>
<sequence length="83" mass="8980">MHYLDTCSELSAPTNGALSFDDGNATFTCDEPYCLYGSKIRACNEGQWNGTNTVCLVKCTHFVYIPYVLCTANGVIIISATGD</sequence>
<dbReference type="Proteomes" id="UP000828390">
    <property type="component" value="Unassembled WGS sequence"/>
</dbReference>
<name>A0A9D4J057_DREPO</name>
<keyword evidence="3" id="KW-1185">Reference proteome</keyword>
<dbReference type="InterPro" id="IPR035976">
    <property type="entry name" value="Sushi/SCR/CCP_sf"/>
</dbReference>
<evidence type="ECO:0000256" key="1">
    <source>
        <dbReference type="ARBA" id="ARBA00023157"/>
    </source>
</evidence>
<comment type="caution">
    <text evidence="2">The sequence shown here is derived from an EMBL/GenBank/DDBJ whole genome shotgun (WGS) entry which is preliminary data.</text>
</comment>
<dbReference type="SUPFAM" id="SSF57535">
    <property type="entry name" value="Complement control module/SCR domain"/>
    <property type="match status" value="1"/>
</dbReference>
<protein>
    <recommendedName>
        <fullName evidence="4">Sushi domain-containing protein</fullName>
    </recommendedName>
</protein>
<evidence type="ECO:0008006" key="4">
    <source>
        <dbReference type="Google" id="ProtNLM"/>
    </source>
</evidence>
<reference evidence="2" key="2">
    <citation type="submission" date="2020-11" db="EMBL/GenBank/DDBJ databases">
        <authorList>
            <person name="McCartney M.A."/>
            <person name="Auch B."/>
            <person name="Kono T."/>
            <person name="Mallez S."/>
            <person name="Becker A."/>
            <person name="Gohl D.M."/>
            <person name="Silverstein K.A.T."/>
            <person name="Koren S."/>
            <person name="Bechman K.B."/>
            <person name="Herman A."/>
            <person name="Abrahante J.E."/>
            <person name="Garbe J."/>
        </authorList>
    </citation>
    <scope>NUCLEOTIDE SEQUENCE</scope>
    <source>
        <strain evidence="2">Duluth1</strain>
        <tissue evidence="2">Whole animal</tissue>
    </source>
</reference>
<evidence type="ECO:0000313" key="3">
    <source>
        <dbReference type="Proteomes" id="UP000828390"/>
    </source>
</evidence>
<dbReference type="Gene3D" id="2.10.70.10">
    <property type="entry name" value="Complement Module, domain 1"/>
    <property type="match status" value="1"/>
</dbReference>
<gene>
    <name evidence="2" type="ORF">DPMN_146924</name>
</gene>